<dbReference type="RefSeq" id="WP_107583596.1">
    <property type="nucleotide sequence ID" value="NZ_PZJJ01000003.1"/>
</dbReference>
<dbReference type="CDD" id="cd09000">
    <property type="entry name" value="GH43_SXA-like"/>
    <property type="match status" value="1"/>
</dbReference>
<evidence type="ECO:0000256" key="1">
    <source>
        <dbReference type="ARBA" id="ARBA00009865"/>
    </source>
</evidence>
<comment type="similarity">
    <text evidence="1 6">Belongs to the glycosyl hydrolase 43 family.</text>
</comment>
<feature type="active site" description="Proton donor" evidence="4">
    <location>
        <position position="187"/>
    </location>
</feature>
<gene>
    <name evidence="8" type="ORF">C6Y45_03275</name>
</gene>
<dbReference type="OrthoDB" id="9801455at2"/>
<accession>A0A2T4U9E7</accession>
<comment type="caution">
    <text evidence="8">The sequence shown here is derived from an EMBL/GenBank/DDBJ whole genome shotgun (WGS) entry which is preliminary data.</text>
</comment>
<dbReference type="Gene3D" id="2.115.10.20">
    <property type="entry name" value="Glycosyl hydrolase domain, family 43"/>
    <property type="match status" value="1"/>
</dbReference>
<dbReference type="Gene3D" id="2.60.120.200">
    <property type="match status" value="1"/>
</dbReference>
<sequence length="527" mass="60363">MSMIQNPILPGFHADPSIVRVGEDFYIATSTFEWFPGVRIHHSKDLKNWRFVSSPLTRTSQLDMKGNMNSGGVWAPCLTHHNGTFYLIYTDVKQWHGAYKDAHNYLVTAPAIEGPWSEPVYLNSSGFDPSLFHDEDGKKWLVNMIWDYRSGNHPFAGIIIQEFSEKEQKLIGPVQNIYEGTDIKLTEGPHIYKKDGWYYLLAAEGGTEYEHAETAARSRSLHGPYETDPDYPLISSRANPALTIQKAGHGSLVDTPAGEWYFVHLGGRPLQDKYCTLGRETSIQKVEWTEGGWPRLAHGSHFPHAETKAPDLPEHPFEPEEPKDDFDAEELRGCWNSLRVPADSSWCSLTDRPGWLRLYGRESLSSVHHQSLIARRQTSFYCSFETKLDYEPEFFQHKAGLVVYYDTEDHVYLHVTHHELKGRVLQILRTVNGAYEEILLPPVRIAQQGSIFLRGEIHEDTLHLFYRDEETPQWQKIGPELSTLHMSDDSAPEVRFTGTFVGMASQDYSGTKKAADFDYFMYEEKER</sequence>
<proteinExistence type="inferred from homology"/>
<evidence type="ECO:0000256" key="2">
    <source>
        <dbReference type="ARBA" id="ARBA00022801"/>
    </source>
</evidence>
<keyword evidence="3 6" id="KW-0326">Glycosidase</keyword>
<dbReference type="GO" id="GO:0005975">
    <property type="term" value="P:carbohydrate metabolic process"/>
    <property type="evidence" value="ECO:0007669"/>
    <property type="project" value="InterPro"/>
</dbReference>
<dbReference type="AlphaFoldDB" id="A0A2T4U9E7"/>
<evidence type="ECO:0000256" key="3">
    <source>
        <dbReference type="ARBA" id="ARBA00023295"/>
    </source>
</evidence>
<feature type="active site" description="Proton acceptor" evidence="4">
    <location>
        <position position="15"/>
    </location>
</feature>
<evidence type="ECO:0000256" key="4">
    <source>
        <dbReference type="PIRSR" id="PIRSR606710-1"/>
    </source>
</evidence>
<protein>
    <submittedName>
        <fullName evidence="8">Glycoside hydrolase 43 family protein</fullName>
    </submittedName>
</protein>
<dbReference type="EMBL" id="PZJJ01000003">
    <property type="protein sequence ID" value="PTL40007.1"/>
    <property type="molecule type" value="Genomic_DNA"/>
</dbReference>
<evidence type="ECO:0000256" key="5">
    <source>
        <dbReference type="PIRSR" id="PIRSR606710-2"/>
    </source>
</evidence>
<dbReference type="SUPFAM" id="SSF75005">
    <property type="entry name" value="Arabinanase/levansucrase/invertase"/>
    <property type="match status" value="1"/>
</dbReference>
<keyword evidence="2 6" id="KW-0378">Hydrolase</keyword>
<dbReference type="InterPro" id="IPR023296">
    <property type="entry name" value="Glyco_hydro_beta-prop_sf"/>
</dbReference>
<dbReference type="InterPro" id="IPR051795">
    <property type="entry name" value="Glycosyl_Hydrlase_43"/>
</dbReference>
<dbReference type="InterPro" id="IPR006710">
    <property type="entry name" value="Glyco_hydro_43"/>
</dbReference>
<evidence type="ECO:0000256" key="6">
    <source>
        <dbReference type="RuleBase" id="RU361187"/>
    </source>
</evidence>
<dbReference type="InterPro" id="IPR013320">
    <property type="entry name" value="ConA-like_dom_sf"/>
</dbReference>
<keyword evidence="9" id="KW-1185">Reference proteome</keyword>
<feature type="domain" description="Beta-xylosidase C-terminal Concanavalin A-like" evidence="7">
    <location>
        <begin position="323"/>
        <end position="523"/>
    </location>
</feature>
<dbReference type="Proteomes" id="UP000240509">
    <property type="component" value="Unassembled WGS sequence"/>
</dbReference>
<reference evidence="8 9" key="1">
    <citation type="submission" date="2018-03" db="EMBL/GenBank/DDBJ databases">
        <title>Alkalicoccus saliphilus sp. nov., isolated from a mineral pool.</title>
        <authorList>
            <person name="Zhao B."/>
        </authorList>
    </citation>
    <scope>NUCLEOTIDE SEQUENCE [LARGE SCALE GENOMIC DNA]</scope>
    <source>
        <strain evidence="8 9">6AG</strain>
    </source>
</reference>
<name>A0A2T4U9E7_9BACI</name>
<dbReference type="GO" id="GO:0004553">
    <property type="term" value="F:hydrolase activity, hydrolyzing O-glycosyl compounds"/>
    <property type="evidence" value="ECO:0007669"/>
    <property type="project" value="InterPro"/>
</dbReference>
<dbReference type="InterPro" id="IPR041542">
    <property type="entry name" value="GH43_C2"/>
</dbReference>
<dbReference type="PANTHER" id="PTHR42812:SF12">
    <property type="entry name" value="BETA-XYLOSIDASE-RELATED"/>
    <property type="match status" value="1"/>
</dbReference>
<dbReference type="Pfam" id="PF17851">
    <property type="entry name" value="GH43_C2"/>
    <property type="match status" value="1"/>
</dbReference>
<dbReference type="PANTHER" id="PTHR42812">
    <property type="entry name" value="BETA-XYLOSIDASE"/>
    <property type="match status" value="1"/>
</dbReference>
<organism evidence="8 9">
    <name type="scientific">Alkalicoccus saliphilus</name>
    <dbReference type="NCBI Taxonomy" id="200989"/>
    <lineage>
        <taxon>Bacteria</taxon>
        <taxon>Bacillati</taxon>
        <taxon>Bacillota</taxon>
        <taxon>Bacilli</taxon>
        <taxon>Bacillales</taxon>
        <taxon>Bacillaceae</taxon>
        <taxon>Alkalicoccus</taxon>
    </lineage>
</organism>
<evidence type="ECO:0000259" key="7">
    <source>
        <dbReference type="Pfam" id="PF17851"/>
    </source>
</evidence>
<feature type="site" description="Important for catalytic activity, responsible for pKa modulation of the active site Glu and correct orientation of both the proton donor and substrate" evidence="5">
    <location>
        <position position="128"/>
    </location>
</feature>
<evidence type="ECO:0000313" key="8">
    <source>
        <dbReference type="EMBL" id="PTL40007.1"/>
    </source>
</evidence>
<dbReference type="SUPFAM" id="SSF49899">
    <property type="entry name" value="Concanavalin A-like lectins/glucanases"/>
    <property type="match status" value="1"/>
</dbReference>
<dbReference type="Pfam" id="PF04616">
    <property type="entry name" value="Glyco_hydro_43"/>
    <property type="match status" value="1"/>
</dbReference>
<evidence type="ECO:0000313" key="9">
    <source>
        <dbReference type="Proteomes" id="UP000240509"/>
    </source>
</evidence>